<comment type="caution">
    <text evidence="3">The sequence shown here is derived from an EMBL/GenBank/DDBJ whole genome shotgun (WGS) entry which is preliminary data.</text>
</comment>
<accession>A0A418WP44</accession>
<proteinExistence type="predicted"/>
<dbReference type="Pfam" id="PF18946">
    <property type="entry name" value="Apex"/>
    <property type="match status" value="1"/>
</dbReference>
<protein>
    <submittedName>
        <fullName evidence="3">Phage baseplate assembly protein V</fullName>
    </submittedName>
</protein>
<dbReference type="InterPro" id="IPR037026">
    <property type="entry name" value="Vgr_OB-fold_dom_sf"/>
</dbReference>
<feature type="domain" description="Gp5/Type VI secretion system Vgr protein OB-fold" evidence="1">
    <location>
        <begin position="17"/>
        <end position="84"/>
    </location>
</feature>
<dbReference type="InterPro" id="IPR044033">
    <property type="entry name" value="GpV-like_apex"/>
</dbReference>
<keyword evidence="4" id="KW-1185">Reference proteome</keyword>
<dbReference type="InterPro" id="IPR013046">
    <property type="entry name" value="GpV/Gp45"/>
</dbReference>
<dbReference type="InterPro" id="IPR054122">
    <property type="entry name" value="Gp138-like_C"/>
</dbReference>
<sequence>MNRAQSEDRPMGDLIRLGTIAEVDLAGARCTVDLDDELTTDWVPWFAPRAGETAIWSPPSVGEQVLLISPEGDMESAVALLGVYSDDNPAPGDSLTELIRFKDGAIISYDPEAHALSAILPDGATAEITAPGGLTITGDVTIEGDVTINGKAEASEDVVGGGISLKSHKHGGVAAGGAKTAVPE</sequence>
<evidence type="ECO:0000313" key="4">
    <source>
        <dbReference type="Proteomes" id="UP000286100"/>
    </source>
</evidence>
<dbReference type="Gene3D" id="2.40.50.230">
    <property type="entry name" value="Gp5 N-terminal domain"/>
    <property type="match status" value="1"/>
</dbReference>
<dbReference type="EMBL" id="QYUM01000002">
    <property type="protein sequence ID" value="RJF92990.1"/>
    <property type="molecule type" value="Genomic_DNA"/>
</dbReference>
<gene>
    <name evidence="3" type="ORF">D3876_00970</name>
</gene>
<evidence type="ECO:0000259" key="2">
    <source>
        <dbReference type="Pfam" id="PF21930"/>
    </source>
</evidence>
<dbReference type="Proteomes" id="UP000286100">
    <property type="component" value="Unassembled WGS sequence"/>
</dbReference>
<organism evidence="3 4">
    <name type="scientific">Sphingomonas cavernae</name>
    <dbReference type="NCBI Taxonomy" id="2320861"/>
    <lineage>
        <taxon>Bacteria</taxon>
        <taxon>Pseudomonadati</taxon>
        <taxon>Pseudomonadota</taxon>
        <taxon>Alphaproteobacteria</taxon>
        <taxon>Sphingomonadales</taxon>
        <taxon>Sphingomonadaceae</taxon>
        <taxon>Sphingomonas</taxon>
    </lineage>
</organism>
<reference evidence="3 4" key="1">
    <citation type="submission" date="2018-09" db="EMBL/GenBank/DDBJ databases">
        <authorList>
            <person name="Zhu H."/>
        </authorList>
    </citation>
    <scope>NUCLEOTIDE SEQUENCE [LARGE SCALE GENOMIC DNA]</scope>
    <source>
        <strain evidence="3 4">K2R01-6</strain>
    </source>
</reference>
<dbReference type="OrthoDB" id="4931325at2"/>
<feature type="domain" description="Gp138-like beta-helical trimerization" evidence="2">
    <location>
        <begin position="98"/>
        <end position="159"/>
    </location>
</feature>
<dbReference type="RefSeq" id="WP_119759270.1">
    <property type="nucleotide sequence ID" value="NZ_QYUM01000002.1"/>
</dbReference>
<dbReference type="Pfam" id="PF21930">
    <property type="entry name" value="Gp138_C"/>
    <property type="match status" value="1"/>
</dbReference>
<name>A0A418WP44_9SPHN</name>
<dbReference type="Gene3D" id="6.20.150.10">
    <property type="match status" value="1"/>
</dbReference>
<evidence type="ECO:0000313" key="3">
    <source>
        <dbReference type="EMBL" id="RJF92990.1"/>
    </source>
</evidence>
<evidence type="ECO:0000259" key="1">
    <source>
        <dbReference type="Pfam" id="PF04717"/>
    </source>
</evidence>
<dbReference type="AlphaFoldDB" id="A0A418WP44"/>
<dbReference type="InterPro" id="IPR006531">
    <property type="entry name" value="Gp5/Vgr_OB"/>
</dbReference>
<dbReference type="NCBIfam" id="TIGR01644">
    <property type="entry name" value="phage_P2_V"/>
    <property type="match status" value="1"/>
</dbReference>
<dbReference type="Pfam" id="PF04717">
    <property type="entry name" value="Phage_base_V"/>
    <property type="match status" value="1"/>
</dbReference>